<dbReference type="SUPFAM" id="SSF57850">
    <property type="entry name" value="RING/U-box"/>
    <property type="match status" value="1"/>
</dbReference>
<dbReference type="GO" id="GO:0008270">
    <property type="term" value="F:zinc ion binding"/>
    <property type="evidence" value="ECO:0007669"/>
    <property type="project" value="UniProtKB-KW"/>
</dbReference>
<gene>
    <name evidence="4" type="ORF">E1A91_D06G053700v1</name>
</gene>
<feature type="compositionally biased region" description="Low complexity" evidence="2">
    <location>
        <begin position="54"/>
        <end position="64"/>
    </location>
</feature>
<evidence type="ECO:0000313" key="4">
    <source>
        <dbReference type="EMBL" id="TYI76109.1"/>
    </source>
</evidence>
<dbReference type="FunFam" id="3.30.40.10:FF:000417">
    <property type="entry name" value="E3 ubiquitin ligase BIG BROTHER-related"/>
    <property type="match status" value="1"/>
</dbReference>
<dbReference type="PANTHER" id="PTHR47530">
    <property type="entry name" value="E3 UBIQUITIN LIGASE BIG BROTHER-RELATED"/>
    <property type="match status" value="1"/>
</dbReference>
<reference evidence="4 5" key="1">
    <citation type="submission" date="2019-07" db="EMBL/GenBank/DDBJ databases">
        <title>WGS assembly of Gossypium mustelinum.</title>
        <authorList>
            <person name="Chen Z.J."/>
            <person name="Sreedasyam A."/>
            <person name="Ando A."/>
            <person name="Song Q."/>
            <person name="De L."/>
            <person name="Hulse-Kemp A."/>
            <person name="Ding M."/>
            <person name="Ye W."/>
            <person name="Kirkbride R."/>
            <person name="Jenkins J."/>
            <person name="Plott C."/>
            <person name="Lovell J."/>
            <person name="Lin Y.-M."/>
            <person name="Vaughn R."/>
            <person name="Liu B."/>
            <person name="Li W."/>
            <person name="Simpson S."/>
            <person name="Scheffler B."/>
            <person name="Saski C."/>
            <person name="Grover C."/>
            <person name="Hu G."/>
            <person name="Conover J."/>
            <person name="Carlson J."/>
            <person name="Shu S."/>
            <person name="Boston L."/>
            <person name="Williams M."/>
            <person name="Peterson D."/>
            <person name="Mcgee K."/>
            <person name="Jones D."/>
            <person name="Wendel J."/>
            <person name="Stelly D."/>
            <person name="Grimwood J."/>
            <person name="Schmutz J."/>
        </authorList>
    </citation>
    <scope>NUCLEOTIDE SEQUENCE [LARGE SCALE GENOMIC DNA]</scope>
    <source>
        <strain evidence="4">1408120.09</strain>
    </source>
</reference>
<evidence type="ECO:0000313" key="5">
    <source>
        <dbReference type="Proteomes" id="UP000323597"/>
    </source>
</evidence>
<accession>A0A5D2UEL5</accession>
<dbReference type="EMBL" id="CM017654">
    <property type="protein sequence ID" value="TYI76109.1"/>
    <property type="molecule type" value="Genomic_DNA"/>
</dbReference>
<keyword evidence="1" id="KW-0862">Zinc</keyword>
<keyword evidence="1" id="KW-0479">Metal-binding</keyword>
<proteinExistence type="predicted"/>
<dbReference type="SMART" id="SM00184">
    <property type="entry name" value="RING"/>
    <property type="match status" value="1"/>
</dbReference>
<dbReference type="PROSITE" id="PS50089">
    <property type="entry name" value="ZF_RING_2"/>
    <property type="match status" value="1"/>
</dbReference>
<keyword evidence="5" id="KW-1185">Reference proteome</keyword>
<dbReference type="PANTHER" id="PTHR47530:SF4">
    <property type="entry name" value="E3 UBIQUITIN LIGASE BIG BROTHER-RELATED"/>
    <property type="match status" value="1"/>
</dbReference>
<organism evidence="4 5">
    <name type="scientific">Gossypium mustelinum</name>
    <name type="common">Cotton</name>
    <name type="synonym">Gossypium caicoense</name>
    <dbReference type="NCBI Taxonomy" id="34275"/>
    <lineage>
        <taxon>Eukaryota</taxon>
        <taxon>Viridiplantae</taxon>
        <taxon>Streptophyta</taxon>
        <taxon>Embryophyta</taxon>
        <taxon>Tracheophyta</taxon>
        <taxon>Spermatophyta</taxon>
        <taxon>Magnoliopsida</taxon>
        <taxon>eudicotyledons</taxon>
        <taxon>Gunneridae</taxon>
        <taxon>Pentapetalae</taxon>
        <taxon>rosids</taxon>
        <taxon>malvids</taxon>
        <taxon>Malvales</taxon>
        <taxon>Malvaceae</taxon>
        <taxon>Malvoideae</taxon>
        <taxon>Gossypium</taxon>
    </lineage>
</organism>
<evidence type="ECO:0000256" key="1">
    <source>
        <dbReference type="PROSITE-ProRule" id="PRU00175"/>
    </source>
</evidence>
<dbReference type="AlphaFoldDB" id="A0A5D2UEL5"/>
<dbReference type="InterPro" id="IPR013083">
    <property type="entry name" value="Znf_RING/FYVE/PHD"/>
</dbReference>
<name>A0A5D2UEL5_GOSMU</name>
<dbReference type="InterPro" id="IPR001841">
    <property type="entry name" value="Znf_RING"/>
</dbReference>
<dbReference type="InterPro" id="IPR043312">
    <property type="entry name" value="AtBBR-like"/>
</dbReference>
<protein>
    <recommendedName>
        <fullName evidence="3">RING-type domain-containing protein</fullName>
    </recommendedName>
</protein>
<dbReference type="Gene3D" id="3.30.40.10">
    <property type="entry name" value="Zinc/RING finger domain, C3HC4 (zinc finger)"/>
    <property type="match status" value="1"/>
</dbReference>
<feature type="compositionally biased region" description="Acidic residues" evidence="2">
    <location>
        <begin position="44"/>
        <end position="53"/>
    </location>
</feature>
<feature type="region of interest" description="Disordered" evidence="2">
    <location>
        <begin position="39"/>
        <end position="114"/>
    </location>
</feature>
<feature type="domain" description="RING-type" evidence="3">
    <location>
        <begin position="160"/>
        <end position="202"/>
    </location>
</feature>
<feature type="compositionally biased region" description="Acidic residues" evidence="2">
    <location>
        <begin position="87"/>
        <end position="114"/>
    </location>
</feature>
<sequence length="210" mass="23508">MENEDAKQSSKGVPFTQLDQVNSDFAMAVALQEQERAFSMLESIESEDSEEYNSESSNEEGNVNDYEYFEGLEAGGDLEFLEGQGSNDDEDMEDDDFEDDDDDDDDDDGIDPDDLSYEELIALGEIIGVEKRGLSPNEISSCLVRCNFRSDECKTGIDRCVICQVEYEEGEGVVALPNCEHPYHSECITKWLQVKKICPICSTEISSPKN</sequence>
<dbReference type="Proteomes" id="UP000323597">
    <property type="component" value="Chromosome D06"/>
</dbReference>
<evidence type="ECO:0000259" key="3">
    <source>
        <dbReference type="PROSITE" id="PS50089"/>
    </source>
</evidence>
<keyword evidence="1" id="KW-0863">Zinc-finger</keyword>
<dbReference type="Pfam" id="PF13639">
    <property type="entry name" value="zf-RING_2"/>
    <property type="match status" value="1"/>
</dbReference>
<evidence type="ECO:0000256" key="2">
    <source>
        <dbReference type="SAM" id="MobiDB-lite"/>
    </source>
</evidence>